<name>B4FZ75_MAIZE</name>
<keyword evidence="1" id="KW-0812">Transmembrane</keyword>
<organism evidence="2">
    <name type="scientific">Zea mays</name>
    <name type="common">Maize</name>
    <dbReference type="NCBI Taxonomy" id="4577"/>
    <lineage>
        <taxon>Eukaryota</taxon>
        <taxon>Viridiplantae</taxon>
        <taxon>Streptophyta</taxon>
        <taxon>Embryophyta</taxon>
        <taxon>Tracheophyta</taxon>
        <taxon>Spermatophyta</taxon>
        <taxon>Magnoliopsida</taxon>
        <taxon>Liliopsida</taxon>
        <taxon>Poales</taxon>
        <taxon>Poaceae</taxon>
        <taxon>PACMAD clade</taxon>
        <taxon>Panicoideae</taxon>
        <taxon>Andropogonodae</taxon>
        <taxon>Andropogoneae</taxon>
        <taxon>Tripsacinae</taxon>
        <taxon>Zea</taxon>
    </lineage>
</organism>
<evidence type="ECO:0000313" key="2">
    <source>
        <dbReference type="EMBL" id="ACF87418.1"/>
    </source>
</evidence>
<sequence length="99" mass="11528">MLPRRYCRLLASPGSAEPRVLNPLLRQARSPTVQLIRRHLASALVTLVFAEVSGQVAAFHVTVDRCAFYCCRFLGWQVLSFLLPYWLYEFIVFCYFSFY</sequence>
<evidence type="ECO:0000256" key="1">
    <source>
        <dbReference type="SAM" id="Phobius"/>
    </source>
</evidence>
<keyword evidence="1" id="KW-1133">Transmembrane helix</keyword>
<protein>
    <submittedName>
        <fullName evidence="2">Uncharacterized protein</fullName>
    </submittedName>
</protein>
<dbReference type="AlphaFoldDB" id="B4FZ75"/>
<accession>B4FZ75</accession>
<dbReference type="EMBL" id="BT042413">
    <property type="protein sequence ID" value="ACF87418.1"/>
    <property type="molecule type" value="mRNA"/>
</dbReference>
<reference evidence="2" key="1">
    <citation type="journal article" date="2009" name="PLoS Genet.">
        <title>Sequencing, mapping, and analysis of 27,455 maize full-length cDNAs.</title>
        <authorList>
            <person name="Soderlund C."/>
            <person name="Descour A."/>
            <person name="Kudrna D."/>
            <person name="Bomhoff M."/>
            <person name="Boyd L."/>
            <person name="Currie J."/>
            <person name="Angelova A."/>
            <person name="Collura K."/>
            <person name="Wissotski M."/>
            <person name="Ashley E."/>
            <person name="Morrow D."/>
            <person name="Fernandes J."/>
            <person name="Walbot V."/>
            <person name="Yu Y."/>
        </authorList>
    </citation>
    <scope>NUCLEOTIDE SEQUENCE</scope>
    <source>
        <strain evidence="2">B73</strain>
    </source>
</reference>
<proteinExistence type="evidence at transcript level"/>
<feature type="transmembrane region" description="Helical" evidence="1">
    <location>
        <begin position="40"/>
        <end position="61"/>
    </location>
</feature>
<feature type="transmembrane region" description="Helical" evidence="1">
    <location>
        <begin position="73"/>
        <end position="98"/>
    </location>
</feature>
<keyword evidence="1" id="KW-0472">Membrane</keyword>